<comment type="caution">
    <text evidence="2">The sequence shown here is derived from an EMBL/GenBank/DDBJ whole genome shotgun (WGS) entry which is preliminary data.</text>
</comment>
<evidence type="ECO:0000313" key="2">
    <source>
        <dbReference type="EMBL" id="TNJ30190.1"/>
    </source>
</evidence>
<keyword evidence="1" id="KW-1133">Transmembrane helix</keyword>
<feature type="transmembrane region" description="Helical" evidence="1">
    <location>
        <begin position="187"/>
        <end position="210"/>
    </location>
</feature>
<protein>
    <submittedName>
        <fullName evidence="2">Qb-SNARE 1</fullName>
    </submittedName>
</protein>
<dbReference type="EMBL" id="VDLU01000001">
    <property type="protein sequence ID" value="TNJ30190.1"/>
    <property type="molecule type" value="Genomic_DNA"/>
</dbReference>
<name>A0A4Z1SXC5_GIAMU</name>
<evidence type="ECO:0000313" key="3">
    <source>
        <dbReference type="Proteomes" id="UP000315496"/>
    </source>
</evidence>
<keyword evidence="3" id="KW-1185">Reference proteome</keyword>
<proteinExistence type="predicted"/>
<accession>A0A4Z1SXC5</accession>
<keyword evidence="1" id="KW-0472">Membrane</keyword>
<sequence>MTLADAYISEMQTLIGETQALLRKAETADPFSRDDVTAEAKEKLRSAWTIYAKLGTQLTHLGDTSAAKSYREVQRGLKETLDGLEEEIRGARVMEKTTGYTPQRHLAVSRSYEAERACMDSAERSLDVAYAQAHAAAHTSLDTLALLQGQEETIEHAARGANKTGEALRSGRLTSQRIRIRADKHRFLMNLLLGLDGSLLAIGMIVRLVLRFIKK</sequence>
<gene>
    <name evidence="2" type="ORF">GMRT_14269</name>
</gene>
<dbReference type="Proteomes" id="UP000315496">
    <property type="component" value="Chromosome 1"/>
</dbReference>
<dbReference type="VEuPathDB" id="GiardiaDB:GMRT_14269"/>
<dbReference type="AlphaFoldDB" id="A0A4Z1SXC5"/>
<reference evidence="2 3" key="1">
    <citation type="submission" date="2019-05" db="EMBL/GenBank/DDBJ databases">
        <title>The compact genome of Giardia muris reveals important steps in the evolution of intestinal protozoan parasites.</title>
        <authorList>
            <person name="Xu F."/>
            <person name="Jimenez-Gonzalez A."/>
            <person name="Einarsson E."/>
            <person name="Astvaldsson A."/>
            <person name="Peirasmaki D."/>
            <person name="Eckmann L."/>
            <person name="Andersson J.O."/>
            <person name="Svard S.G."/>
            <person name="Jerlstrom-Hultqvist J."/>
        </authorList>
    </citation>
    <scope>NUCLEOTIDE SEQUENCE [LARGE SCALE GENOMIC DNA]</scope>
    <source>
        <strain evidence="2 3">Roberts-Thomson</strain>
    </source>
</reference>
<dbReference type="OrthoDB" id="10256862at2759"/>
<evidence type="ECO:0000256" key="1">
    <source>
        <dbReference type="SAM" id="Phobius"/>
    </source>
</evidence>
<organism evidence="2 3">
    <name type="scientific">Giardia muris</name>
    <dbReference type="NCBI Taxonomy" id="5742"/>
    <lineage>
        <taxon>Eukaryota</taxon>
        <taxon>Metamonada</taxon>
        <taxon>Diplomonadida</taxon>
        <taxon>Hexamitidae</taxon>
        <taxon>Giardiinae</taxon>
        <taxon>Giardia</taxon>
    </lineage>
</organism>
<keyword evidence="1" id="KW-0812">Transmembrane</keyword>